<keyword evidence="1" id="KW-0812">Transmembrane</keyword>
<gene>
    <name evidence="2" type="ORF">BD410DRAFT_808931</name>
</gene>
<organism evidence="2 3">
    <name type="scientific">Rickenella mellea</name>
    <dbReference type="NCBI Taxonomy" id="50990"/>
    <lineage>
        <taxon>Eukaryota</taxon>
        <taxon>Fungi</taxon>
        <taxon>Dikarya</taxon>
        <taxon>Basidiomycota</taxon>
        <taxon>Agaricomycotina</taxon>
        <taxon>Agaricomycetes</taxon>
        <taxon>Hymenochaetales</taxon>
        <taxon>Rickenellaceae</taxon>
        <taxon>Rickenella</taxon>
    </lineage>
</organism>
<dbReference type="Proteomes" id="UP000294933">
    <property type="component" value="Unassembled WGS sequence"/>
</dbReference>
<sequence>MPIETTRVRQYWHNAMFAICIDIMFWTTHVLRQFTGMGRIQDSCKWQLVLFQNLVPPIRVVAKAQHGTNHFAMILREERDITDFKCENLDNKGLYLGYKCLCQDHDAAHMPCNFCLVGTLTGQKSEFDLIVKSQYAETPELTRDFGRALPSYWCLIHFQEKLHNLRTKNIVDWDDENLCLVLTNLINNVVPMLDRKFRLQICGTLALQGILDNVEENVKQNAKKKIIEYNRKRMWLEIMNARRIITIAKYVTLTATDEFEY</sequence>
<dbReference type="AlphaFoldDB" id="A0A4Y7PKP7"/>
<dbReference type="VEuPathDB" id="FungiDB:BD410DRAFT_808931"/>
<reference evidence="2 3" key="1">
    <citation type="submission" date="2018-06" db="EMBL/GenBank/DDBJ databases">
        <title>A transcriptomic atlas of mushroom development highlights an independent origin of complex multicellularity.</title>
        <authorList>
            <consortium name="DOE Joint Genome Institute"/>
            <person name="Krizsan K."/>
            <person name="Almasi E."/>
            <person name="Merenyi Z."/>
            <person name="Sahu N."/>
            <person name="Viragh M."/>
            <person name="Koszo T."/>
            <person name="Mondo S."/>
            <person name="Kiss B."/>
            <person name="Balint B."/>
            <person name="Kues U."/>
            <person name="Barry K."/>
            <person name="Hegedus J.C."/>
            <person name="Henrissat B."/>
            <person name="Johnson J."/>
            <person name="Lipzen A."/>
            <person name="Ohm R."/>
            <person name="Nagy I."/>
            <person name="Pangilinan J."/>
            <person name="Yan J."/>
            <person name="Xiong Y."/>
            <person name="Grigoriev I.V."/>
            <person name="Hibbett D.S."/>
            <person name="Nagy L.G."/>
        </authorList>
    </citation>
    <scope>NUCLEOTIDE SEQUENCE [LARGE SCALE GENOMIC DNA]</scope>
    <source>
        <strain evidence="2 3">SZMC22713</strain>
    </source>
</reference>
<proteinExistence type="predicted"/>
<protein>
    <submittedName>
        <fullName evidence="2">Uncharacterized protein</fullName>
    </submittedName>
</protein>
<evidence type="ECO:0000313" key="3">
    <source>
        <dbReference type="Proteomes" id="UP000294933"/>
    </source>
</evidence>
<keyword evidence="1" id="KW-0472">Membrane</keyword>
<keyword evidence="3" id="KW-1185">Reference proteome</keyword>
<evidence type="ECO:0000313" key="2">
    <source>
        <dbReference type="EMBL" id="TDL15402.1"/>
    </source>
</evidence>
<name>A0A4Y7PKP7_9AGAM</name>
<dbReference type="EMBL" id="ML170276">
    <property type="protein sequence ID" value="TDL15402.1"/>
    <property type="molecule type" value="Genomic_DNA"/>
</dbReference>
<keyword evidence="1" id="KW-1133">Transmembrane helix</keyword>
<accession>A0A4Y7PKP7</accession>
<evidence type="ECO:0000256" key="1">
    <source>
        <dbReference type="SAM" id="Phobius"/>
    </source>
</evidence>
<feature type="transmembrane region" description="Helical" evidence="1">
    <location>
        <begin position="12"/>
        <end position="31"/>
    </location>
</feature>